<dbReference type="CDD" id="cd01949">
    <property type="entry name" value="GGDEF"/>
    <property type="match status" value="1"/>
</dbReference>
<dbReference type="RefSeq" id="WP_158657532.1">
    <property type="nucleotide sequence ID" value="NZ_POQT01000008.1"/>
</dbReference>
<dbReference type="SUPFAM" id="SSF141868">
    <property type="entry name" value="EAL domain-like"/>
    <property type="match status" value="1"/>
</dbReference>
<organism evidence="3 4">
    <name type="scientific">Blastococcus saxobsidens</name>
    <dbReference type="NCBI Taxonomy" id="138336"/>
    <lineage>
        <taxon>Bacteria</taxon>
        <taxon>Bacillati</taxon>
        <taxon>Actinomycetota</taxon>
        <taxon>Actinomycetes</taxon>
        <taxon>Geodermatophilales</taxon>
        <taxon>Geodermatophilaceae</taxon>
        <taxon>Blastococcus</taxon>
    </lineage>
</organism>
<dbReference type="InterPro" id="IPR003018">
    <property type="entry name" value="GAF"/>
</dbReference>
<evidence type="ECO:0000259" key="2">
    <source>
        <dbReference type="PROSITE" id="PS50887"/>
    </source>
</evidence>
<dbReference type="SMART" id="SM00065">
    <property type="entry name" value="GAF"/>
    <property type="match status" value="1"/>
</dbReference>
<dbReference type="InterPro" id="IPR029787">
    <property type="entry name" value="Nucleotide_cyclase"/>
</dbReference>
<dbReference type="InterPro" id="IPR035919">
    <property type="entry name" value="EAL_sf"/>
</dbReference>
<reference evidence="3 4" key="1">
    <citation type="submission" date="2019-02" db="EMBL/GenBank/DDBJ databases">
        <title>Sequencing the genomes of 1000 actinobacteria strains.</title>
        <authorList>
            <person name="Klenk H.-P."/>
        </authorList>
    </citation>
    <scope>NUCLEOTIDE SEQUENCE [LARGE SCALE GENOMIC DNA]</scope>
    <source>
        <strain evidence="3 4">DSM 44509</strain>
    </source>
</reference>
<dbReference type="SUPFAM" id="SSF55073">
    <property type="entry name" value="Nucleotide cyclase"/>
    <property type="match status" value="1"/>
</dbReference>
<dbReference type="Pfam" id="PF01590">
    <property type="entry name" value="GAF"/>
    <property type="match status" value="1"/>
</dbReference>
<feature type="domain" description="GGDEF" evidence="2">
    <location>
        <begin position="560"/>
        <end position="701"/>
    </location>
</feature>
<dbReference type="Gene3D" id="3.20.20.450">
    <property type="entry name" value="EAL domain"/>
    <property type="match status" value="1"/>
</dbReference>
<dbReference type="CDD" id="cd01948">
    <property type="entry name" value="EAL"/>
    <property type="match status" value="1"/>
</dbReference>
<comment type="caution">
    <text evidence="3">The sequence shown here is derived from an EMBL/GenBank/DDBJ whole genome shotgun (WGS) entry which is preliminary data.</text>
</comment>
<dbReference type="SUPFAM" id="SSF55781">
    <property type="entry name" value="GAF domain-like"/>
    <property type="match status" value="2"/>
</dbReference>
<dbReference type="PROSITE" id="PS50883">
    <property type="entry name" value="EAL"/>
    <property type="match status" value="1"/>
</dbReference>
<dbReference type="PANTHER" id="PTHR44757:SF2">
    <property type="entry name" value="BIOFILM ARCHITECTURE MAINTENANCE PROTEIN MBAA"/>
    <property type="match status" value="1"/>
</dbReference>
<evidence type="ECO:0000313" key="4">
    <source>
        <dbReference type="Proteomes" id="UP000292507"/>
    </source>
</evidence>
<evidence type="ECO:0000259" key="1">
    <source>
        <dbReference type="PROSITE" id="PS50883"/>
    </source>
</evidence>
<dbReference type="InterPro" id="IPR001633">
    <property type="entry name" value="EAL_dom"/>
</dbReference>
<dbReference type="Proteomes" id="UP000292507">
    <property type="component" value="Unassembled WGS sequence"/>
</dbReference>
<protein>
    <submittedName>
        <fullName evidence="3">Diguanylate cyclase (GGDEF)-like protein</fullName>
    </submittedName>
</protein>
<dbReference type="PROSITE" id="PS50887">
    <property type="entry name" value="GGDEF"/>
    <property type="match status" value="1"/>
</dbReference>
<sequence length="962" mass="103241">MESGYAEGGTSTLSTRLILRIVAEEGGEQAVDQVLERAGLLAKKAHLQSAHGRVSYSVMLQLFDAVARELDDSRLGLKLGAAALEDPALAPIRALTRVVGSPAAVFRHVSRVSTRLDSTAVTRCVAARAGEAELAWRVLPPRRPTRLDCDYAIGMIEQVPVLFGLPPARVAQKTCQVDGAPECEYTVTWREHRAGALWRRWRGLSVAAASRQDAIAHAEERLRGLRSAASDLVSGGSLEETLDRVAERADGAVHARGHLLDLRLPKGVRHVRSRGLDESVLETLRERPLEPGIRSVEGAEVLAVEVASATRHYGVLAAVASPGQAFFPEDEGLLAAYAQHAAVGIENSVLLTEVREQEETARLLLTVARSLAGRRTVSAVAQSVAEAVPVLSGADRSAVALWEPGVGSIWVPGSSGWPADLAERLAQYVATPEESPELREMVAAGLPMLVDRGGSTWARDMLDEFGVEAIGAVPIKVDDQLVGIVLAHWVETTPPPVLGEVLTERLWGLAGLAGVALDNSRLLEEIRRQDSHDALTGLPNRALFEARLESALGEVDREGVQVAVFFCNVSRLKRINDSLGHRAGDELLRQVAGRLSAAVVREGDTVARYSGDEFVVLLPGVGDSDAEDVAARVRSNLTAPMRVGGEDVFVDLAIGFAVAEAAPLARPHDRRGLSQRLIERAYEDMHRVRAEARGLVHLEQSPERLRVETELRGAVGRGEFRVHLQPQIDLASGRVVAVEALARWYHPEMGLVSPGLFVPIAEDSGMIEEIGEYILREACRVVAGWREQGIDLELAVNVSAVQLNKADFADLVHQVLMESGLPCNRLVVEVTESQVMSHVAAGDANLHRLRELGVGISVDDFGTGYSSLAQLRRLPVTEVKVDQAFTAQLTDEDSSAFVAGIVGLGQGLGLRVVAEGVETSAQLDALQGMGCHRAQGYLLGRPGDPAAVLDTLLAGIPVPVMA</sequence>
<dbReference type="PANTHER" id="PTHR44757">
    <property type="entry name" value="DIGUANYLATE CYCLASE DGCP"/>
    <property type="match status" value="1"/>
</dbReference>
<dbReference type="Gene3D" id="3.30.450.40">
    <property type="match status" value="2"/>
</dbReference>
<dbReference type="Pfam" id="PF00563">
    <property type="entry name" value="EAL"/>
    <property type="match status" value="1"/>
</dbReference>
<feature type="domain" description="EAL" evidence="1">
    <location>
        <begin position="704"/>
        <end position="956"/>
    </location>
</feature>
<dbReference type="Pfam" id="PF00990">
    <property type="entry name" value="GGDEF"/>
    <property type="match status" value="1"/>
</dbReference>
<dbReference type="SMART" id="SM00052">
    <property type="entry name" value="EAL"/>
    <property type="match status" value="1"/>
</dbReference>
<dbReference type="Gene3D" id="3.30.70.270">
    <property type="match status" value="1"/>
</dbReference>
<proteinExistence type="predicted"/>
<dbReference type="SMART" id="SM00267">
    <property type="entry name" value="GGDEF"/>
    <property type="match status" value="1"/>
</dbReference>
<dbReference type="InterPro" id="IPR043128">
    <property type="entry name" value="Rev_trsase/Diguanyl_cyclase"/>
</dbReference>
<accession>A0A4Q7Y581</accession>
<name>A0A4Q7Y581_9ACTN</name>
<dbReference type="InterPro" id="IPR052155">
    <property type="entry name" value="Biofilm_reg_signaling"/>
</dbReference>
<keyword evidence="4" id="KW-1185">Reference proteome</keyword>
<dbReference type="NCBIfam" id="TIGR00254">
    <property type="entry name" value="GGDEF"/>
    <property type="match status" value="1"/>
</dbReference>
<dbReference type="InterPro" id="IPR000160">
    <property type="entry name" value="GGDEF_dom"/>
</dbReference>
<gene>
    <name evidence="3" type="ORF">BKA19_0671</name>
</gene>
<dbReference type="EMBL" id="SHKV01000001">
    <property type="protein sequence ID" value="RZU31029.1"/>
    <property type="molecule type" value="Genomic_DNA"/>
</dbReference>
<dbReference type="InterPro" id="IPR029016">
    <property type="entry name" value="GAF-like_dom_sf"/>
</dbReference>
<dbReference type="AlphaFoldDB" id="A0A4Q7Y581"/>
<evidence type="ECO:0000313" key="3">
    <source>
        <dbReference type="EMBL" id="RZU31029.1"/>
    </source>
</evidence>